<organism evidence="3 4">
    <name type="scientific">Leucosporidium creatinivorum</name>
    <dbReference type="NCBI Taxonomy" id="106004"/>
    <lineage>
        <taxon>Eukaryota</taxon>
        <taxon>Fungi</taxon>
        <taxon>Dikarya</taxon>
        <taxon>Basidiomycota</taxon>
        <taxon>Pucciniomycotina</taxon>
        <taxon>Microbotryomycetes</taxon>
        <taxon>Leucosporidiales</taxon>
        <taxon>Leucosporidium</taxon>
    </lineage>
</organism>
<dbReference type="PANTHER" id="PTHR16134">
    <property type="entry name" value="F-BOX/TPR REPEAT PROTEIN POF3"/>
    <property type="match status" value="1"/>
</dbReference>
<evidence type="ECO:0000313" key="3">
    <source>
        <dbReference type="EMBL" id="ORY88254.1"/>
    </source>
</evidence>
<dbReference type="SUPFAM" id="SSF52047">
    <property type="entry name" value="RNI-like"/>
    <property type="match status" value="1"/>
</dbReference>
<feature type="domain" description="F-box" evidence="2">
    <location>
        <begin position="48"/>
        <end position="89"/>
    </location>
</feature>
<dbReference type="Pfam" id="PF12937">
    <property type="entry name" value="F-box-like"/>
    <property type="match status" value="1"/>
</dbReference>
<dbReference type="AlphaFoldDB" id="A0A1Y2FW88"/>
<dbReference type="InterPro" id="IPR001810">
    <property type="entry name" value="F-box_dom"/>
</dbReference>
<protein>
    <recommendedName>
        <fullName evidence="2">F-box domain-containing protein</fullName>
    </recommendedName>
</protein>
<evidence type="ECO:0000256" key="1">
    <source>
        <dbReference type="SAM" id="MobiDB-lite"/>
    </source>
</evidence>
<reference evidence="3 4" key="1">
    <citation type="submission" date="2016-07" db="EMBL/GenBank/DDBJ databases">
        <title>Pervasive Adenine N6-methylation of Active Genes in Fungi.</title>
        <authorList>
            <consortium name="DOE Joint Genome Institute"/>
            <person name="Mondo S.J."/>
            <person name="Dannebaum R.O."/>
            <person name="Kuo R.C."/>
            <person name="Labutti K."/>
            <person name="Haridas S."/>
            <person name="Kuo A."/>
            <person name="Salamov A."/>
            <person name="Ahrendt S.R."/>
            <person name="Lipzen A."/>
            <person name="Sullivan W."/>
            <person name="Andreopoulos W.B."/>
            <person name="Clum A."/>
            <person name="Lindquist E."/>
            <person name="Daum C."/>
            <person name="Ramamoorthy G.K."/>
            <person name="Gryganskyi A."/>
            <person name="Culley D."/>
            <person name="Magnuson J.K."/>
            <person name="James T.Y."/>
            <person name="O'Malley M.A."/>
            <person name="Stajich J.E."/>
            <person name="Spatafora J.W."/>
            <person name="Visel A."/>
            <person name="Grigoriev I.V."/>
        </authorList>
    </citation>
    <scope>NUCLEOTIDE SEQUENCE [LARGE SCALE GENOMIC DNA]</scope>
    <source>
        <strain evidence="3 4">62-1032</strain>
    </source>
</reference>
<dbReference type="SUPFAM" id="SSF81383">
    <property type="entry name" value="F-box domain"/>
    <property type="match status" value="1"/>
</dbReference>
<dbReference type="PANTHER" id="PTHR16134:SF119">
    <property type="entry name" value="AT02038P-RELATED"/>
    <property type="match status" value="1"/>
</dbReference>
<dbReference type="Proteomes" id="UP000193467">
    <property type="component" value="Unassembled WGS sequence"/>
</dbReference>
<dbReference type="Gene3D" id="3.80.10.10">
    <property type="entry name" value="Ribonuclease Inhibitor"/>
    <property type="match status" value="1"/>
</dbReference>
<name>A0A1Y2FW88_9BASI</name>
<dbReference type="EMBL" id="MCGR01000011">
    <property type="protein sequence ID" value="ORY88254.1"/>
    <property type="molecule type" value="Genomic_DNA"/>
</dbReference>
<comment type="caution">
    <text evidence="3">The sequence shown here is derived from an EMBL/GenBank/DDBJ whole genome shotgun (WGS) entry which is preliminary data.</text>
</comment>
<dbReference type="Gene3D" id="1.20.1280.50">
    <property type="match status" value="1"/>
</dbReference>
<dbReference type="InterPro" id="IPR032675">
    <property type="entry name" value="LRR_dom_sf"/>
</dbReference>
<gene>
    <name evidence="3" type="ORF">BCR35DRAFT_324323</name>
</gene>
<evidence type="ECO:0000313" key="4">
    <source>
        <dbReference type="Proteomes" id="UP000193467"/>
    </source>
</evidence>
<proteinExistence type="predicted"/>
<keyword evidence="4" id="KW-1185">Reference proteome</keyword>
<dbReference type="InterPro" id="IPR036047">
    <property type="entry name" value="F-box-like_dom_sf"/>
</dbReference>
<dbReference type="OrthoDB" id="2532739at2759"/>
<evidence type="ECO:0000259" key="2">
    <source>
        <dbReference type="Pfam" id="PF12937"/>
    </source>
</evidence>
<dbReference type="InParanoid" id="A0A1Y2FW88"/>
<feature type="region of interest" description="Disordered" evidence="1">
    <location>
        <begin position="568"/>
        <end position="591"/>
    </location>
</feature>
<accession>A0A1Y2FW88</accession>
<sequence length="635" mass="69946">MRPPHPPTPAPAPAQIQTTLDVHSLRLHSLIQGAQHEGSNGLFFRGRVPGEILLEVASYLTEDLIPLTHVCVRWRRLILSQPVLWERLDGRNAVEVASFEAVERVRAVASRSRGHLKSLYLGFNLSGDRALEVMPVVSILRQLLKEIAQRDGGRALRELEVDLKAYGDVDDIEPAYGAIVVAAQFLEFSAVNITKLSIETRLRRFPGGAPFFAAMPSLEELTLTCRTEEPFAESRLPDFFSTSATIQDTQITTSALRKLTLSGPSLMDATFPSFPHLKSLDLYDTQVCNLYGLLSKCSSTLEKLSLVQIRSNPAINFQPSPADGSQKDLPPTLHLPYLTELNLCGYQTPFLWTAPTLTTSNFLIEAFSLKKVSFGEQKHVDEEWAMEEGVGPYEGYHTLTVEGLSTFFRDSPSLVDLTLAGTNVTPEILFSTLPNANSSLSRLVLGYTATDAVVDRLHTLVPNLKYLDVQSRGGTRVTLPALARLASRLRNSNSAQLSRWLAVWKLTLVTAERSPDPTLLTLRSDLRTLLLSLSPTQVSHLTSSLTLNDPPNALAFPVVKQEVINLAASPTPPSAGGGGKKPMPRPAAPQGIVDTAKVALGKWQRKREEEWAVEWCEATGGVELKFWEEEDDDDE</sequence>